<protein>
    <submittedName>
        <fullName evidence="2">Uncharacterized protein</fullName>
    </submittedName>
</protein>
<gene>
    <name evidence="2" type="ORF">Cflav_PD3525</name>
</gene>
<sequence length="209" mass="23790">MNEWNIQSRAHACETCGKKFADKEAYHTLLFDDKRELKRNDICEACWQSQYGDGAREKKGFISYWHGVYHAPVKQAETIQKDSAESLLRKLIELNDPKYIPAGYILAVMLERKRLLKVKEQFMRDGLRVFVYEQPKTGDIFTIVDPNLQLTQLQEVQQDVAQLLEHGLNPPPTEQPAETIATATVGETPVNSPAETSSEIQKVEESPVT</sequence>
<accession>B9XI62</accession>
<evidence type="ECO:0000313" key="3">
    <source>
        <dbReference type="Proteomes" id="UP000003688"/>
    </source>
</evidence>
<feature type="region of interest" description="Disordered" evidence="1">
    <location>
        <begin position="166"/>
        <end position="209"/>
    </location>
</feature>
<dbReference type="AlphaFoldDB" id="B9XI62"/>
<name>B9XI62_PEDPL</name>
<comment type="caution">
    <text evidence="2">The sequence shown here is derived from an EMBL/GenBank/DDBJ whole genome shotgun (WGS) entry which is preliminary data.</text>
</comment>
<dbReference type="STRING" id="320771.Cflav_PD3525"/>
<dbReference type="EMBL" id="ABOX02000016">
    <property type="protein sequence ID" value="EEF60555.1"/>
    <property type="molecule type" value="Genomic_DNA"/>
</dbReference>
<feature type="compositionally biased region" description="Polar residues" evidence="1">
    <location>
        <begin position="189"/>
        <end position="200"/>
    </location>
</feature>
<dbReference type="OrthoDB" id="193353at2"/>
<dbReference type="Proteomes" id="UP000003688">
    <property type="component" value="Unassembled WGS sequence"/>
</dbReference>
<keyword evidence="3" id="KW-1185">Reference proteome</keyword>
<proteinExistence type="predicted"/>
<dbReference type="RefSeq" id="WP_007415506.1">
    <property type="nucleotide sequence ID" value="NZ_ABOX02000016.1"/>
</dbReference>
<reference evidence="2 3" key="1">
    <citation type="journal article" date="2011" name="J. Bacteriol.">
        <title>Genome sequence of 'Pedosphaera parvula' Ellin514, an aerobic Verrucomicrobial isolate from pasture soil.</title>
        <authorList>
            <person name="Kant R."/>
            <person name="van Passel M.W."/>
            <person name="Sangwan P."/>
            <person name="Palva A."/>
            <person name="Lucas S."/>
            <person name="Copeland A."/>
            <person name="Lapidus A."/>
            <person name="Glavina Del Rio T."/>
            <person name="Dalin E."/>
            <person name="Tice H."/>
            <person name="Bruce D."/>
            <person name="Goodwin L."/>
            <person name="Pitluck S."/>
            <person name="Chertkov O."/>
            <person name="Larimer F.W."/>
            <person name="Land M.L."/>
            <person name="Hauser L."/>
            <person name="Brettin T.S."/>
            <person name="Detter J.C."/>
            <person name="Han S."/>
            <person name="de Vos W.M."/>
            <person name="Janssen P.H."/>
            <person name="Smidt H."/>
        </authorList>
    </citation>
    <scope>NUCLEOTIDE SEQUENCE [LARGE SCALE GENOMIC DNA]</scope>
    <source>
        <strain evidence="2 3">Ellin514</strain>
    </source>
</reference>
<evidence type="ECO:0000256" key="1">
    <source>
        <dbReference type="SAM" id="MobiDB-lite"/>
    </source>
</evidence>
<evidence type="ECO:0000313" key="2">
    <source>
        <dbReference type="EMBL" id="EEF60555.1"/>
    </source>
</evidence>
<organism evidence="2 3">
    <name type="scientific">Pedosphaera parvula (strain Ellin514)</name>
    <dbReference type="NCBI Taxonomy" id="320771"/>
    <lineage>
        <taxon>Bacteria</taxon>
        <taxon>Pseudomonadati</taxon>
        <taxon>Verrucomicrobiota</taxon>
        <taxon>Pedosphaerae</taxon>
        <taxon>Pedosphaerales</taxon>
        <taxon>Pedosphaeraceae</taxon>
        <taxon>Pedosphaera</taxon>
    </lineage>
</organism>